<feature type="transmembrane region" description="Helical" evidence="1">
    <location>
        <begin position="54"/>
        <end position="75"/>
    </location>
</feature>
<name>A0AAW8YE23_PEDAC</name>
<proteinExistence type="predicted"/>
<dbReference type="Proteomes" id="UP001280897">
    <property type="component" value="Unassembled WGS sequence"/>
</dbReference>
<evidence type="ECO:0000313" key="3">
    <source>
        <dbReference type="Proteomes" id="UP001280897"/>
    </source>
</evidence>
<reference evidence="2" key="2">
    <citation type="submission" date="2023-10" db="EMBL/GenBank/DDBJ databases">
        <authorList>
            <person name="Khurajog B."/>
        </authorList>
    </citation>
    <scope>NUCLEOTIDE SEQUENCE</scope>
    <source>
        <strain evidence="2">BF9</strain>
    </source>
</reference>
<evidence type="ECO:0000256" key="1">
    <source>
        <dbReference type="SAM" id="Phobius"/>
    </source>
</evidence>
<keyword evidence="1" id="KW-1133">Transmembrane helix</keyword>
<protein>
    <submittedName>
        <fullName evidence="2">Uncharacterized protein</fullName>
    </submittedName>
</protein>
<feature type="transmembrane region" description="Helical" evidence="1">
    <location>
        <begin position="20"/>
        <end position="42"/>
    </location>
</feature>
<evidence type="ECO:0000313" key="2">
    <source>
        <dbReference type="EMBL" id="MDV2620439.1"/>
    </source>
</evidence>
<dbReference type="EMBL" id="JAWJAV010000001">
    <property type="protein sequence ID" value="MDV2620439.1"/>
    <property type="molecule type" value="Genomic_DNA"/>
</dbReference>
<organism evidence="2 3">
    <name type="scientific">Pediococcus acidilactici</name>
    <dbReference type="NCBI Taxonomy" id="1254"/>
    <lineage>
        <taxon>Bacteria</taxon>
        <taxon>Bacillati</taxon>
        <taxon>Bacillota</taxon>
        <taxon>Bacilli</taxon>
        <taxon>Lactobacillales</taxon>
        <taxon>Lactobacillaceae</taxon>
        <taxon>Pediococcus</taxon>
        <taxon>Pediococcus acidilactici group</taxon>
    </lineage>
</organism>
<keyword evidence="1" id="KW-0812">Transmembrane</keyword>
<dbReference type="AlphaFoldDB" id="A0AAW8YE23"/>
<dbReference type="RefSeq" id="WP_008840990.1">
    <property type="nucleotide sequence ID" value="NZ_CP053421.1"/>
</dbReference>
<gene>
    <name evidence="2" type="ORF">R0G89_01650</name>
</gene>
<accession>A0AAW8YE23</accession>
<dbReference type="GeneID" id="57365935"/>
<reference evidence="2" key="1">
    <citation type="journal article" date="2023" name="PeerJ">
        <title>Selection and evaluation of lactic acid bacteria from chicken feces in Thailand as potential probiotics.</title>
        <authorList>
            <person name="Khurajog B."/>
            <person name="Disastra Y."/>
            <person name="Lawwyne L.D."/>
            <person name="Sirichokchatchawan W."/>
            <person name="Niyomtham W."/>
            <person name="Yindee J."/>
            <person name="Hampson D.J."/>
            <person name="Prapasarakul N."/>
        </authorList>
    </citation>
    <scope>NUCLEOTIDE SEQUENCE</scope>
    <source>
        <strain evidence="2">BF9</strain>
    </source>
</reference>
<sequence>MKLFGLPISFLGSKMSSETIQTGNLIFIIWGDLLYLIGVVLLGNQKKRSKVQHIVALGLLSVGILVVINNLLQYLF</sequence>
<keyword evidence="1" id="KW-0472">Membrane</keyword>
<comment type="caution">
    <text evidence="2">The sequence shown here is derived from an EMBL/GenBank/DDBJ whole genome shotgun (WGS) entry which is preliminary data.</text>
</comment>